<dbReference type="GeneID" id="24806433"/>
<dbReference type="InterPro" id="IPR013561">
    <property type="entry name" value="FilR1_middle_dom"/>
</dbReference>
<evidence type="ECO:0000259" key="1">
    <source>
        <dbReference type="Pfam" id="PF08350"/>
    </source>
</evidence>
<dbReference type="PIRSF" id="PIRSF006692">
    <property type="entry name" value="TF_HTH_AF0396_prd"/>
    <property type="match status" value="1"/>
</dbReference>
<name>A0A0E3S6L6_9EURY</name>
<dbReference type="AlphaFoldDB" id="A0A0E3S6L6"/>
<dbReference type="InterPro" id="IPR036390">
    <property type="entry name" value="WH_DNA-bd_sf"/>
</dbReference>
<dbReference type="Gene3D" id="1.10.10.10">
    <property type="entry name" value="Winged helix-like DNA-binding domain superfamily/Winged helix DNA-binding domain"/>
    <property type="match status" value="1"/>
</dbReference>
<feature type="domain" description="Methanogenesis regulatory protein FilR1 middle" evidence="1">
    <location>
        <begin position="125"/>
        <end position="254"/>
    </location>
</feature>
<organism evidence="2 3">
    <name type="scientific">Methanosarcina lacustris Z-7289</name>
    <dbReference type="NCBI Taxonomy" id="1434111"/>
    <lineage>
        <taxon>Archaea</taxon>
        <taxon>Methanobacteriati</taxon>
        <taxon>Methanobacteriota</taxon>
        <taxon>Stenosarchaea group</taxon>
        <taxon>Methanomicrobia</taxon>
        <taxon>Methanosarcinales</taxon>
        <taxon>Methanosarcinaceae</taxon>
        <taxon>Methanosarcina</taxon>
    </lineage>
</organism>
<dbReference type="PATRIC" id="fig|1434111.4.peg.2189"/>
<sequence length="270" mass="31064">MEDSLIDLIFLSDKRKKVLLLLLEGPKDINTIKKILKASATSVQPQVKILREKHLIVQDKDLYRLSEMGKIIVEKMKPLLETLSVLEENVDYWVDRDISKIPPFLLSRVSELGHCIIIEPRIEHMFEMIPEFVKNAEEAKKFEAVISYFHPLFPSFFLGLAEKGTSVSLILPESILKRWVDNDYREQTRQFLQIGNTKLLVCKDCEMTPNIVAADNFMGIALFPKEAAFGRKYLISFEPGALAWGKELYEYYEQSAEQIQNIDSYASSTP</sequence>
<dbReference type="HOGENOM" id="CLU_062767_1_1_2"/>
<accession>A0A0E3S6L6</accession>
<dbReference type="OrthoDB" id="11410at2157"/>
<proteinExistence type="predicted"/>
<dbReference type="InterPro" id="IPR036388">
    <property type="entry name" value="WH-like_DNA-bd_sf"/>
</dbReference>
<gene>
    <name evidence="2" type="ORF">MSLAZ_1671</name>
</gene>
<dbReference type="SUPFAM" id="SSF46785">
    <property type="entry name" value="Winged helix' DNA-binding domain"/>
    <property type="match status" value="1"/>
</dbReference>
<evidence type="ECO:0000313" key="2">
    <source>
        <dbReference type="EMBL" id="AKB74932.1"/>
    </source>
</evidence>
<dbReference type="KEGG" id="mls:MSLAZ_1671"/>
<evidence type="ECO:0000313" key="3">
    <source>
        <dbReference type="Proteomes" id="UP000033072"/>
    </source>
</evidence>
<reference evidence="2 3" key="1">
    <citation type="submission" date="2014-07" db="EMBL/GenBank/DDBJ databases">
        <title>Methanogenic archaea and the global carbon cycle.</title>
        <authorList>
            <person name="Henriksen J.R."/>
            <person name="Luke J."/>
            <person name="Reinhart S."/>
            <person name="Benedict M.N."/>
            <person name="Youngblut N.D."/>
            <person name="Metcalf M.E."/>
            <person name="Whitaker R.J."/>
            <person name="Metcalf W.W."/>
        </authorList>
    </citation>
    <scope>NUCLEOTIDE SEQUENCE [LARGE SCALE GENOMIC DNA]</scope>
    <source>
        <strain evidence="2 3">Z-7289</strain>
    </source>
</reference>
<dbReference type="Pfam" id="PF08350">
    <property type="entry name" value="FilR1_middle"/>
    <property type="match status" value="1"/>
</dbReference>
<keyword evidence="3" id="KW-1185">Reference proteome</keyword>
<dbReference type="Proteomes" id="UP000033072">
    <property type="component" value="Chromosome"/>
</dbReference>
<protein>
    <submittedName>
        <fullName evidence="2">Transcriptional regulator, ArsR family</fullName>
    </submittedName>
</protein>
<dbReference type="EMBL" id="CP009515">
    <property type="protein sequence ID" value="AKB74932.1"/>
    <property type="molecule type" value="Genomic_DNA"/>
</dbReference>
<dbReference type="RefSeq" id="WP_048126143.1">
    <property type="nucleotide sequence ID" value="NZ_CP009515.1"/>
</dbReference>
<dbReference type="InterPro" id="IPR016490">
    <property type="entry name" value="Tscrpt_reg_HTH_AF0396-typ3"/>
</dbReference>